<dbReference type="Proteomes" id="UP000028760">
    <property type="component" value="Unassembled WGS sequence"/>
</dbReference>
<evidence type="ECO:0000259" key="9">
    <source>
        <dbReference type="PROSITE" id="PS51041"/>
    </source>
</evidence>
<organism evidence="10 11">
    <name type="scientific">Poecilia formosa</name>
    <name type="common">Amazon molly</name>
    <name type="synonym">Limia formosa</name>
    <dbReference type="NCBI Taxonomy" id="48698"/>
    <lineage>
        <taxon>Eukaryota</taxon>
        <taxon>Metazoa</taxon>
        <taxon>Chordata</taxon>
        <taxon>Craniata</taxon>
        <taxon>Vertebrata</taxon>
        <taxon>Euteleostomi</taxon>
        <taxon>Actinopterygii</taxon>
        <taxon>Neopterygii</taxon>
        <taxon>Teleostei</taxon>
        <taxon>Neoteleostei</taxon>
        <taxon>Acanthomorphata</taxon>
        <taxon>Ovalentaria</taxon>
        <taxon>Atherinomorphae</taxon>
        <taxon>Cyprinodontiformes</taxon>
        <taxon>Poeciliidae</taxon>
        <taxon>Poeciliinae</taxon>
        <taxon>Poecilia</taxon>
    </lineage>
</organism>
<sequence>MTAVGELVLVLGLLVSAHCEVRARDPGVEEEEEGGRGFVTETLLPAGTGISPVRTGTAPDLEASLLLIGPPEPGHIGRPHVEFGSVGFWEEKTWRSGGTWTRPDLSRVRNWCVFVRKSVQLVAEECKTRRHVQNQSPCPRGSLGCQRATVLFRYRFRPGCQKQKEVTTLVWRCCPGHGGPNCDQEATDGPVPHHPAASTVPSSGPAGLQRRADPDREQNDHQTNHTTMYITSRSKRVRADLFLSSTEPQTESASNPTRTDPEIVEDVVLPYPDVPAALPVPDMMVLVLSQLHPILEGFNRSLERLHHHVGALSQDVAEMKVSWHGVELQEEEGAQEKLESKLDGMFQQIGNVRRQIQEWRSDTESRLRSQHDELQLNLSSFRVEVDQELKHQQKVLQVCLQALNATQAGMKLDRDQTPADHLLFPQRPADNTALWDAITRLDNMVVNNTVKVEELTEDLEVTSADNQQMALQLKNLEKLINQTARKSQILFMETGLEVEKSKVTVERLVEQLAVNLTRYEKDLWENTKDVDNLYKDFHNLNPTNDCKCGDLNAAVAHLERGVANVTQLANQNRLELEENSKVGGPLWGRASDWEPEVEALQADLEQVKQSVALEQNRTRTLDFSLVQLIRSVSVLQDEDVQLEQQVKMLSSSFQSLLQDAIRHSDVLQLLLGEEVLEFLEWPLQDQEAHSVPALKEQLRQLQERLKSREEAELQESGAGSREEIPAAHQPPWSPAGRRGNSGAPLRENQRLLQAEQSAADSLRDLQRKVEQQEQRLVRAEERSCSCNSSAVPPTGREAALQAEVLWLRRGLEEHLKVFKNVFSNAEALAASGDTLQLDRLLELVAAASAVGGSHQVSQNLISLASELTSSLSSFLLSQSGVSVLFVGGSGRTISFGPGQNSRLFTAPLDGLYLFILTLDLRPGSAHILLRRGHERGGAPVTLLLRQVERAGPVGGVGLLLLRQGEQVRLQVRAEWAESESNLLAVLLLQPTT</sequence>
<dbReference type="PANTHER" id="PTHR15427:SF40">
    <property type="entry name" value="MULTIMERIN-2 PRECURSOR"/>
    <property type="match status" value="1"/>
</dbReference>
<evidence type="ECO:0000256" key="3">
    <source>
        <dbReference type="ARBA" id="ARBA00022530"/>
    </source>
</evidence>
<dbReference type="EMBL" id="AYCK01017904">
    <property type="status" value="NOT_ANNOTATED_CDS"/>
    <property type="molecule type" value="Genomic_DNA"/>
</dbReference>
<comment type="subcellular location">
    <subcellularLocation>
        <location evidence="1">Secreted</location>
        <location evidence="1">Extracellular space</location>
        <location evidence="1">Extracellular matrix</location>
    </subcellularLocation>
</comment>
<proteinExistence type="predicted"/>
<dbReference type="PANTHER" id="PTHR15427">
    <property type="entry name" value="EMILIN ELASTIN MICROFIBRIL INTERFACE-LOCATED PROTEIN ELASTIN MICROFIBRIL INTERFACER"/>
    <property type="match status" value="1"/>
</dbReference>
<keyword evidence="2" id="KW-0964">Secreted</keyword>
<keyword evidence="11" id="KW-1185">Reference proteome</keyword>
<evidence type="ECO:0000256" key="2">
    <source>
        <dbReference type="ARBA" id="ARBA00022525"/>
    </source>
</evidence>
<dbReference type="Ensembl" id="ENSPFOT00000013036.2">
    <property type="protein sequence ID" value="ENSPFOP00000013018.2"/>
    <property type="gene ID" value="ENSPFOG00000013015.2"/>
</dbReference>
<keyword evidence="4 8" id="KW-0732">Signal</keyword>
<dbReference type="STRING" id="48698.ENSPFOP00000013018"/>
<dbReference type="EMBL" id="AYCK01017905">
    <property type="status" value="NOT_ANNOTATED_CDS"/>
    <property type="molecule type" value="Genomic_DNA"/>
</dbReference>
<dbReference type="eggNOG" id="ENOG502QUTH">
    <property type="taxonomic scope" value="Eukaryota"/>
</dbReference>
<feature type="coiled-coil region" evidence="6">
    <location>
        <begin position="748"/>
        <end position="782"/>
    </location>
</feature>
<feature type="chain" id="PRO_5001833985" description="EMI domain-containing protein" evidence="8">
    <location>
        <begin position="24"/>
        <end position="992"/>
    </location>
</feature>
<evidence type="ECO:0000256" key="1">
    <source>
        <dbReference type="ARBA" id="ARBA00004498"/>
    </source>
</evidence>
<feature type="coiled-coil region" evidence="6">
    <location>
        <begin position="452"/>
        <end position="486"/>
    </location>
</feature>
<evidence type="ECO:0000256" key="6">
    <source>
        <dbReference type="SAM" id="Coils"/>
    </source>
</evidence>
<feature type="signal peptide" evidence="8">
    <location>
        <begin position="1"/>
        <end position="23"/>
    </location>
</feature>
<reference evidence="10" key="2">
    <citation type="submission" date="2025-08" db="UniProtKB">
        <authorList>
            <consortium name="Ensembl"/>
        </authorList>
    </citation>
    <scope>IDENTIFICATION</scope>
</reference>
<name>A0A087Y4R5_POEFO</name>
<evidence type="ECO:0000256" key="4">
    <source>
        <dbReference type="ARBA" id="ARBA00022729"/>
    </source>
</evidence>
<evidence type="ECO:0000256" key="8">
    <source>
        <dbReference type="SAM" id="SignalP"/>
    </source>
</evidence>
<feature type="domain" description="EMI" evidence="9">
    <location>
        <begin position="108"/>
        <end position="184"/>
    </location>
</feature>
<evidence type="ECO:0000256" key="7">
    <source>
        <dbReference type="SAM" id="MobiDB-lite"/>
    </source>
</evidence>
<dbReference type="EMBL" id="AYCK01017906">
    <property type="status" value="NOT_ANNOTATED_CDS"/>
    <property type="molecule type" value="Genomic_DNA"/>
</dbReference>
<dbReference type="GO" id="GO:0005576">
    <property type="term" value="C:extracellular region"/>
    <property type="evidence" value="ECO:0007669"/>
    <property type="project" value="UniProtKB-SubCell"/>
</dbReference>
<feature type="region of interest" description="Disordered" evidence="7">
    <location>
        <begin position="185"/>
        <end position="230"/>
    </location>
</feature>
<keyword evidence="5" id="KW-1015">Disulfide bond</keyword>
<feature type="compositionally biased region" description="Basic and acidic residues" evidence="7">
    <location>
        <begin position="210"/>
        <end position="223"/>
    </location>
</feature>
<accession>A0A087Y4R5</accession>
<dbReference type="AlphaFoldDB" id="A0A087Y4R5"/>
<evidence type="ECO:0000313" key="11">
    <source>
        <dbReference type="Proteomes" id="UP000028760"/>
    </source>
</evidence>
<keyword evidence="6" id="KW-0175">Coiled coil</keyword>
<protein>
    <recommendedName>
        <fullName evidence="9">EMI domain-containing protein</fullName>
    </recommendedName>
</protein>
<dbReference type="GeneTree" id="ENSGT00940000170913"/>
<dbReference type="PROSITE" id="PS51041">
    <property type="entry name" value="EMI"/>
    <property type="match status" value="1"/>
</dbReference>
<reference evidence="10" key="3">
    <citation type="submission" date="2025-09" db="UniProtKB">
        <authorList>
            <consortium name="Ensembl"/>
        </authorList>
    </citation>
    <scope>IDENTIFICATION</scope>
</reference>
<reference evidence="11" key="1">
    <citation type="submission" date="2013-10" db="EMBL/GenBank/DDBJ databases">
        <authorList>
            <person name="Schartl M."/>
            <person name="Warren W."/>
        </authorList>
    </citation>
    <scope>NUCLEOTIDE SEQUENCE [LARGE SCALE GENOMIC DNA]</scope>
    <source>
        <strain evidence="11">female</strain>
    </source>
</reference>
<dbReference type="InterPro" id="IPR011489">
    <property type="entry name" value="EMI_domain"/>
</dbReference>
<keyword evidence="3" id="KW-0272">Extracellular matrix</keyword>
<evidence type="ECO:0000313" key="10">
    <source>
        <dbReference type="Ensembl" id="ENSPFOP00000013018.2"/>
    </source>
</evidence>
<evidence type="ECO:0000256" key="5">
    <source>
        <dbReference type="ARBA" id="ARBA00023157"/>
    </source>
</evidence>
<feature type="region of interest" description="Disordered" evidence="7">
    <location>
        <begin position="705"/>
        <end position="743"/>
    </location>
</feature>
<dbReference type="EMBL" id="AYCK01017903">
    <property type="status" value="NOT_ANNOTATED_CDS"/>
    <property type="molecule type" value="Genomic_DNA"/>
</dbReference>
<dbReference type="InterPro" id="IPR050392">
    <property type="entry name" value="Collagen/C1q_domain"/>
</dbReference>
<dbReference type="OMA" id="VMERFNH"/>
<dbReference type="Pfam" id="PF07546">
    <property type="entry name" value="EMI"/>
    <property type="match status" value="1"/>
</dbReference>